<dbReference type="SMART" id="SM00343">
    <property type="entry name" value="ZnF_C2HC"/>
    <property type="match status" value="1"/>
</dbReference>
<evidence type="ECO:0000259" key="3">
    <source>
        <dbReference type="PROSITE" id="PS50158"/>
    </source>
</evidence>
<proteinExistence type="predicted"/>
<dbReference type="EMBL" id="JAQQWM010000007">
    <property type="protein sequence ID" value="KAK8057124.1"/>
    <property type="molecule type" value="Genomic_DNA"/>
</dbReference>
<keyword evidence="1" id="KW-0863">Zinc-finger</keyword>
<keyword evidence="1" id="KW-0479">Metal-binding</keyword>
<feature type="region of interest" description="Disordered" evidence="2">
    <location>
        <begin position="44"/>
        <end position="90"/>
    </location>
</feature>
<feature type="compositionally biased region" description="Basic and acidic residues" evidence="2">
    <location>
        <begin position="136"/>
        <end position="149"/>
    </location>
</feature>
<dbReference type="Proteomes" id="UP001446871">
    <property type="component" value="Unassembled WGS sequence"/>
</dbReference>
<evidence type="ECO:0000256" key="1">
    <source>
        <dbReference type="PROSITE-ProRule" id="PRU00047"/>
    </source>
</evidence>
<organism evidence="4 5">
    <name type="scientific">Apiospora saccharicola</name>
    <dbReference type="NCBI Taxonomy" id="335842"/>
    <lineage>
        <taxon>Eukaryota</taxon>
        <taxon>Fungi</taxon>
        <taxon>Dikarya</taxon>
        <taxon>Ascomycota</taxon>
        <taxon>Pezizomycotina</taxon>
        <taxon>Sordariomycetes</taxon>
        <taxon>Xylariomycetidae</taxon>
        <taxon>Amphisphaeriales</taxon>
        <taxon>Apiosporaceae</taxon>
        <taxon>Apiospora</taxon>
    </lineage>
</organism>
<feature type="compositionally biased region" description="Low complexity" evidence="2">
    <location>
        <begin position="54"/>
        <end position="66"/>
    </location>
</feature>
<comment type="caution">
    <text evidence="4">The sequence shown here is derived from an EMBL/GenBank/DDBJ whole genome shotgun (WGS) entry which is preliminary data.</text>
</comment>
<feature type="region of interest" description="Disordered" evidence="2">
    <location>
        <begin position="106"/>
        <end position="157"/>
    </location>
</feature>
<gene>
    <name evidence="4" type="ORF">PG996_011061</name>
</gene>
<dbReference type="InterPro" id="IPR001878">
    <property type="entry name" value="Znf_CCHC"/>
</dbReference>
<keyword evidence="1" id="KW-0862">Zinc</keyword>
<dbReference type="SUPFAM" id="SSF57756">
    <property type="entry name" value="Retrovirus zinc finger-like domains"/>
    <property type="match status" value="1"/>
</dbReference>
<feature type="domain" description="CCHC-type" evidence="3">
    <location>
        <begin position="99"/>
        <end position="115"/>
    </location>
</feature>
<evidence type="ECO:0000313" key="5">
    <source>
        <dbReference type="Proteomes" id="UP001446871"/>
    </source>
</evidence>
<evidence type="ECO:0000313" key="4">
    <source>
        <dbReference type="EMBL" id="KAK8057124.1"/>
    </source>
</evidence>
<name>A0ABR1UGY4_9PEZI</name>
<dbReference type="Pfam" id="PF00098">
    <property type="entry name" value="zf-CCHC"/>
    <property type="match status" value="1"/>
</dbReference>
<feature type="compositionally biased region" description="Polar residues" evidence="2">
    <location>
        <begin position="67"/>
        <end position="77"/>
    </location>
</feature>
<dbReference type="PROSITE" id="PS50158">
    <property type="entry name" value="ZF_CCHC"/>
    <property type="match status" value="1"/>
</dbReference>
<dbReference type="InterPro" id="IPR036875">
    <property type="entry name" value="Znf_CCHC_sf"/>
</dbReference>
<feature type="compositionally biased region" description="Basic and acidic residues" evidence="2">
    <location>
        <begin position="106"/>
        <end position="115"/>
    </location>
</feature>
<evidence type="ECO:0000256" key="2">
    <source>
        <dbReference type="SAM" id="MobiDB-lite"/>
    </source>
</evidence>
<keyword evidence="5" id="KW-1185">Reference proteome</keyword>
<dbReference type="Gene3D" id="4.10.60.10">
    <property type="entry name" value="Zinc finger, CCHC-type"/>
    <property type="match status" value="1"/>
</dbReference>
<accession>A0ABR1UGY4</accession>
<protein>
    <recommendedName>
        <fullName evidence="3">CCHC-type domain-containing protein</fullName>
    </recommendedName>
</protein>
<sequence>MYHKLTPRMQSDIRHDFHRESVSFNEMVAYATVVANDYEIQAKRAAVKKNAQDSSSKSSGSNNKSSAPRTTAASKTTKPAGGSARLTPDELKKFISEGRCFSCREIGHTSRDCPQKKTAASAPSNDNKINAIIAEYNKHQDNLEGKKADSPTAVSEN</sequence>
<reference evidence="4 5" key="1">
    <citation type="submission" date="2023-01" db="EMBL/GenBank/DDBJ databases">
        <title>Analysis of 21 Apiospora genomes using comparative genomics revels a genus with tremendous synthesis potential of carbohydrate active enzymes and secondary metabolites.</title>
        <authorList>
            <person name="Sorensen T."/>
        </authorList>
    </citation>
    <scope>NUCLEOTIDE SEQUENCE [LARGE SCALE GENOMIC DNA]</scope>
    <source>
        <strain evidence="4 5">CBS 83171</strain>
    </source>
</reference>